<name>A0ABV9UAG6_9ACTN</name>
<dbReference type="EMBL" id="JBHSIT010000012">
    <property type="protein sequence ID" value="MFC4912533.1"/>
    <property type="molecule type" value="Genomic_DNA"/>
</dbReference>
<evidence type="ECO:0000313" key="2">
    <source>
        <dbReference type="Proteomes" id="UP001595872"/>
    </source>
</evidence>
<dbReference type="RefSeq" id="WP_378262533.1">
    <property type="nucleotide sequence ID" value="NZ_JBHSIT010000012.1"/>
</dbReference>
<reference evidence="2" key="1">
    <citation type="journal article" date="2019" name="Int. J. Syst. Evol. Microbiol.">
        <title>The Global Catalogue of Microorganisms (GCM) 10K type strain sequencing project: providing services to taxonomists for standard genome sequencing and annotation.</title>
        <authorList>
            <consortium name="The Broad Institute Genomics Platform"/>
            <consortium name="The Broad Institute Genome Sequencing Center for Infectious Disease"/>
            <person name="Wu L."/>
            <person name="Ma J."/>
        </authorList>
    </citation>
    <scope>NUCLEOTIDE SEQUENCE [LARGE SCALE GENOMIC DNA]</scope>
    <source>
        <strain evidence="2">KLKA75</strain>
    </source>
</reference>
<dbReference type="Proteomes" id="UP001595872">
    <property type="component" value="Unassembled WGS sequence"/>
</dbReference>
<keyword evidence="2" id="KW-1185">Reference proteome</keyword>
<organism evidence="1 2">
    <name type="scientific">Actinomadura gamaensis</name>
    <dbReference type="NCBI Taxonomy" id="1763541"/>
    <lineage>
        <taxon>Bacteria</taxon>
        <taxon>Bacillati</taxon>
        <taxon>Actinomycetota</taxon>
        <taxon>Actinomycetes</taxon>
        <taxon>Streptosporangiales</taxon>
        <taxon>Thermomonosporaceae</taxon>
        <taxon>Actinomadura</taxon>
    </lineage>
</organism>
<proteinExistence type="predicted"/>
<gene>
    <name evidence="1" type="ORF">ACFPCY_34895</name>
</gene>
<protein>
    <submittedName>
        <fullName evidence="1">Uncharacterized protein</fullName>
    </submittedName>
</protein>
<comment type="caution">
    <text evidence="1">The sequence shown here is derived from an EMBL/GenBank/DDBJ whole genome shotgun (WGS) entry which is preliminary data.</text>
</comment>
<accession>A0ABV9UAG6</accession>
<evidence type="ECO:0000313" key="1">
    <source>
        <dbReference type="EMBL" id="MFC4912533.1"/>
    </source>
</evidence>
<sequence length="186" mass="20421">MLVDRAGKAVQPRVPPDACGHYVGVVAAMRPMPWRTVEEVKLRRIESPEAVASGCSQYGKDMFDWEIHLGTVMQRGSRRPDFQPDPVSGRACVYARSKGADGGVLVTGGRLTDLPGVVAALRDARPAEPCSLPRTRWAQLVLMPMHQTAYLELDGCRRLEVWTPSGKVNFFDPPRSVGQAVEAVRP</sequence>